<dbReference type="SMART" id="SM00380">
    <property type="entry name" value="AP2"/>
    <property type="match status" value="1"/>
</dbReference>
<dbReference type="InterPro" id="IPR016177">
    <property type="entry name" value="DNA-bd_dom_sf"/>
</dbReference>
<evidence type="ECO:0000313" key="11">
    <source>
        <dbReference type="Proteomes" id="UP001497444"/>
    </source>
</evidence>
<dbReference type="Proteomes" id="UP001497444">
    <property type="component" value="Chromosome 8"/>
</dbReference>
<dbReference type="PRINTS" id="PR00367">
    <property type="entry name" value="ETHRSPELEMNT"/>
</dbReference>
<dbReference type="InterPro" id="IPR051032">
    <property type="entry name" value="AP2/ERF_TF_ERF_subfamily"/>
</dbReference>
<reference evidence="10" key="1">
    <citation type="submission" date="2024-02" db="EMBL/GenBank/DDBJ databases">
        <authorList>
            <consortium name="ELIXIR-Norway"/>
            <consortium name="Elixir Norway"/>
        </authorList>
    </citation>
    <scope>NUCLEOTIDE SEQUENCE</scope>
</reference>
<feature type="region of interest" description="Disordered" evidence="8">
    <location>
        <begin position="213"/>
        <end position="240"/>
    </location>
</feature>
<evidence type="ECO:0000313" key="10">
    <source>
        <dbReference type="EMBL" id="CAK9276957.1"/>
    </source>
</evidence>
<comment type="subcellular location">
    <subcellularLocation>
        <location evidence="1">Nucleus</location>
    </subcellularLocation>
</comment>
<dbReference type="PROSITE" id="PS51032">
    <property type="entry name" value="AP2_ERF"/>
    <property type="match status" value="1"/>
</dbReference>
<evidence type="ECO:0000256" key="7">
    <source>
        <dbReference type="ARBA" id="ARBA00024343"/>
    </source>
</evidence>
<organism evidence="10 11">
    <name type="scientific">Sphagnum jensenii</name>
    <dbReference type="NCBI Taxonomy" id="128206"/>
    <lineage>
        <taxon>Eukaryota</taxon>
        <taxon>Viridiplantae</taxon>
        <taxon>Streptophyta</taxon>
        <taxon>Embryophyta</taxon>
        <taxon>Bryophyta</taxon>
        <taxon>Sphagnophytina</taxon>
        <taxon>Sphagnopsida</taxon>
        <taxon>Sphagnales</taxon>
        <taxon>Sphagnaceae</taxon>
        <taxon>Sphagnum</taxon>
    </lineage>
</organism>
<sequence length="240" mass="26971">MSGRQSYQRNGARSQPARQYRGVRMRRWGKWVSEIRDPITRSRIWLGSFRSAEEAAHAYDAAVVCIRGPNSQPNFPHHKPTIPSGTPGRYSRHEIQAAAVASAAACVGRPFNYSEFLSPTSTTSDSGDEEEEEEEEAEEEELEDITYTGPSWSHQAAESVQQQYHIVSPATIPSYGNYSNNSSYSAWSTSAAAGQQIFDDLYEREWVNSVIFPSQSPRQDDSDDEDDSFVEPISLWSYRG</sequence>
<evidence type="ECO:0000256" key="3">
    <source>
        <dbReference type="ARBA" id="ARBA00023125"/>
    </source>
</evidence>
<keyword evidence="3" id="KW-0238">DNA-binding</keyword>
<feature type="domain" description="AP2/ERF" evidence="9">
    <location>
        <begin position="19"/>
        <end position="76"/>
    </location>
</feature>
<dbReference type="EMBL" id="OZ020103">
    <property type="protein sequence ID" value="CAK9276957.1"/>
    <property type="molecule type" value="Genomic_DNA"/>
</dbReference>
<feature type="region of interest" description="Disordered" evidence="8">
    <location>
        <begin position="1"/>
        <end position="20"/>
    </location>
</feature>
<feature type="compositionally biased region" description="Acidic residues" evidence="8">
    <location>
        <begin position="126"/>
        <end position="144"/>
    </location>
</feature>
<evidence type="ECO:0000256" key="5">
    <source>
        <dbReference type="ARBA" id="ARBA00023163"/>
    </source>
</evidence>
<dbReference type="Gene3D" id="3.30.730.10">
    <property type="entry name" value="AP2/ERF domain"/>
    <property type="match status" value="1"/>
</dbReference>
<name>A0ABP0XHB6_9BRYO</name>
<keyword evidence="5" id="KW-0804">Transcription</keyword>
<feature type="compositionally biased region" description="Polar residues" evidence="8">
    <location>
        <begin position="1"/>
        <end position="17"/>
    </location>
</feature>
<evidence type="ECO:0000259" key="9">
    <source>
        <dbReference type="PROSITE" id="PS51032"/>
    </source>
</evidence>
<gene>
    <name evidence="10" type="ORF">CSSPJE1EN1_LOCUS22435</name>
</gene>
<evidence type="ECO:0000256" key="2">
    <source>
        <dbReference type="ARBA" id="ARBA00023015"/>
    </source>
</evidence>
<dbReference type="CDD" id="cd00018">
    <property type="entry name" value="AP2"/>
    <property type="match status" value="1"/>
</dbReference>
<keyword evidence="6" id="KW-0539">Nucleus</keyword>
<feature type="region of interest" description="Disordered" evidence="8">
    <location>
        <begin position="116"/>
        <end position="145"/>
    </location>
</feature>
<evidence type="ECO:0000256" key="4">
    <source>
        <dbReference type="ARBA" id="ARBA00023159"/>
    </source>
</evidence>
<proteinExistence type="inferred from homology"/>
<comment type="similarity">
    <text evidence="7">Belongs to the AP2/ERF transcription factor family. ERF subfamily.</text>
</comment>
<dbReference type="SUPFAM" id="SSF54171">
    <property type="entry name" value="DNA-binding domain"/>
    <property type="match status" value="1"/>
</dbReference>
<protein>
    <recommendedName>
        <fullName evidence="9">AP2/ERF domain-containing protein</fullName>
    </recommendedName>
</protein>
<feature type="compositionally biased region" description="Polar residues" evidence="8">
    <location>
        <begin position="116"/>
        <end position="125"/>
    </location>
</feature>
<dbReference type="Pfam" id="PF00847">
    <property type="entry name" value="AP2"/>
    <property type="match status" value="1"/>
</dbReference>
<evidence type="ECO:0000256" key="1">
    <source>
        <dbReference type="ARBA" id="ARBA00004123"/>
    </source>
</evidence>
<dbReference type="InterPro" id="IPR036955">
    <property type="entry name" value="AP2/ERF_dom_sf"/>
</dbReference>
<dbReference type="InterPro" id="IPR001471">
    <property type="entry name" value="AP2/ERF_dom"/>
</dbReference>
<dbReference type="PANTHER" id="PTHR31985">
    <property type="entry name" value="ETHYLENE-RESPONSIVE TRANSCRIPTION FACTOR ERF042-RELATED"/>
    <property type="match status" value="1"/>
</dbReference>
<dbReference type="PANTHER" id="PTHR31985:SF312">
    <property type="entry name" value="AP2_ERF DOMAIN-CONTAINING PROTEIN"/>
    <property type="match status" value="1"/>
</dbReference>
<evidence type="ECO:0000256" key="8">
    <source>
        <dbReference type="SAM" id="MobiDB-lite"/>
    </source>
</evidence>
<keyword evidence="11" id="KW-1185">Reference proteome</keyword>
<keyword evidence="4" id="KW-0010">Activator</keyword>
<evidence type="ECO:0000256" key="6">
    <source>
        <dbReference type="ARBA" id="ARBA00023242"/>
    </source>
</evidence>
<accession>A0ABP0XHB6</accession>
<keyword evidence="2" id="KW-0805">Transcription regulation</keyword>